<evidence type="ECO:0000313" key="1">
    <source>
        <dbReference type="EMBL" id="KRK73184.1"/>
    </source>
</evidence>
<sequence>MIGSADDLHGAPTPTEVEVPCLTIPITDTQELAAYGLMKKTAFEVHLKNSGLVPNRVKLDGIEYTVNKTYLNRKSTVLIISGGA</sequence>
<protein>
    <submittedName>
        <fullName evidence="1">Uncharacterized protein</fullName>
    </submittedName>
</protein>
<dbReference type="STRING" id="1291734.FD02_GL001040"/>
<dbReference type="PATRIC" id="fig|1291734.4.peg.1070"/>
<name>A0A0R1JP06_9LACO</name>
<reference evidence="1 2" key="1">
    <citation type="journal article" date="2015" name="Genome Announc.">
        <title>Expanding the biotechnology potential of lactobacilli through comparative genomics of 213 strains and associated genera.</title>
        <authorList>
            <person name="Sun Z."/>
            <person name="Harris H.M."/>
            <person name="McCann A."/>
            <person name="Guo C."/>
            <person name="Argimon S."/>
            <person name="Zhang W."/>
            <person name="Yang X."/>
            <person name="Jeffery I.B."/>
            <person name="Cooney J.C."/>
            <person name="Kagawa T.F."/>
            <person name="Liu W."/>
            <person name="Song Y."/>
            <person name="Salvetti E."/>
            <person name="Wrobel A."/>
            <person name="Rasinkangas P."/>
            <person name="Parkhill J."/>
            <person name="Rea M.C."/>
            <person name="O'Sullivan O."/>
            <person name="Ritari J."/>
            <person name="Douillard F.P."/>
            <person name="Paul Ross R."/>
            <person name="Yang R."/>
            <person name="Briner A.E."/>
            <person name="Felis G.E."/>
            <person name="de Vos W.M."/>
            <person name="Barrangou R."/>
            <person name="Klaenhammer T.R."/>
            <person name="Caufield P.W."/>
            <person name="Cui Y."/>
            <person name="Zhang H."/>
            <person name="O'Toole P.W."/>
        </authorList>
    </citation>
    <scope>NUCLEOTIDE SEQUENCE [LARGE SCALE GENOMIC DNA]</scope>
    <source>
        <strain evidence="1 2">JCM 17158</strain>
    </source>
</reference>
<dbReference type="AlphaFoldDB" id="A0A0R1JP06"/>
<gene>
    <name evidence="1" type="ORF">FD02_GL001040</name>
</gene>
<keyword evidence="2" id="KW-1185">Reference proteome</keyword>
<evidence type="ECO:0000313" key="2">
    <source>
        <dbReference type="Proteomes" id="UP000051804"/>
    </source>
</evidence>
<dbReference type="EMBL" id="AZDJ01000013">
    <property type="protein sequence ID" value="KRK73184.1"/>
    <property type="molecule type" value="Genomic_DNA"/>
</dbReference>
<dbReference type="Proteomes" id="UP000051804">
    <property type="component" value="Unassembled WGS sequence"/>
</dbReference>
<accession>A0A0R1JP06</accession>
<proteinExistence type="predicted"/>
<organism evidence="1 2">
    <name type="scientific">Lacticaseibacillus nasuensis JCM 17158</name>
    <dbReference type="NCBI Taxonomy" id="1291734"/>
    <lineage>
        <taxon>Bacteria</taxon>
        <taxon>Bacillati</taxon>
        <taxon>Bacillota</taxon>
        <taxon>Bacilli</taxon>
        <taxon>Lactobacillales</taxon>
        <taxon>Lactobacillaceae</taxon>
        <taxon>Lacticaseibacillus</taxon>
    </lineage>
</organism>
<comment type="caution">
    <text evidence="1">The sequence shown here is derived from an EMBL/GenBank/DDBJ whole genome shotgun (WGS) entry which is preliminary data.</text>
</comment>